<keyword evidence="2" id="KW-1185">Reference proteome</keyword>
<accession>A0A7N1A5C0</accession>
<dbReference type="Proteomes" id="UP000594263">
    <property type="component" value="Unplaced"/>
</dbReference>
<dbReference type="AlphaFoldDB" id="A0A7N1A5C0"/>
<proteinExistence type="predicted"/>
<evidence type="ECO:0000313" key="1">
    <source>
        <dbReference type="EnsemblPlants" id="Kaladp0104s0001.1.v1.1.CDS.1"/>
    </source>
</evidence>
<dbReference type="Gramene" id="Kaladp0104s0001.1.v1.1">
    <property type="protein sequence ID" value="Kaladp0104s0001.1.v1.1.CDS.1"/>
    <property type="gene ID" value="Kaladp0104s0001.v1.1"/>
</dbReference>
<sequence length="65" mass="6946">MALGWAGRCVGCRELSMPSIFVLRIKPSHRQACVLTVNLSMAPASSLHYYTAVAAPDGIQAITVD</sequence>
<reference evidence="1" key="1">
    <citation type="submission" date="2021-01" db="UniProtKB">
        <authorList>
            <consortium name="EnsemblPlants"/>
        </authorList>
    </citation>
    <scope>IDENTIFICATION</scope>
</reference>
<dbReference type="EnsemblPlants" id="Kaladp0104s0001.1.v1.1">
    <property type="protein sequence ID" value="Kaladp0104s0001.1.v1.1.CDS.1"/>
    <property type="gene ID" value="Kaladp0104s0001.v1.1"/>
</dbReference>
<protein>
    <submittedName>
        <fullName evidence="1">Uncharacterized protein</fullName>
    </submittedName>
</protein>
<evidence type="ECO:0000313" key="2">
    <source>
        <dbReference type="Proteomes" id="UP000594263"/>
    </source>
</evidence>
<name>A0A7N1A5C0_KALFE</name>
<organism evidence="1 2">
    <name type="scientific">Kalanchoe fedtschenkoi</name>
    <name type="common">Lavender scallops</name>
    <name type="synonym">South American air plant</name>
    <dbReference type="NCBI Taxonomy" id="63787"/>
    <lineage>
        <taxon>Eukaryota</taxon>
        <taxon>Viridiplantae</taxon>
        <taxon>Streptophyta</taxon>
        <taxon>Embryophyta</taxon>
        <taxon>Tracheophyta</taxon>
        <taxon>Spermatophyta</taxon>
        <taxon>Magnoliopsida</taxon>
        <taxon>eudicotyledons</taxon>
        <taxon>Gunneridae</taxon>
        <taxon>Pentapetalae</taxon>
        <taxon>Saxifragales</taxon>
        <taxon>Crassulaceae</taxon>
        <taxon>Kalanchoe</taxon>
    </lineage>
</organism>